<reference evidence="1 2" key="1">
    <citation type="submission" date="2016-10" db="EMBL/GenBank/DDBJ databases">
        <authorList>
            <person name="de Groot N.N."/>
        </authorList>
    </citation>
    <scope>NUCLEOTIDE SEQUENCE [LARGE SCALE GENOMIC DNA]</scope>
    <source>
        <strain evidence="1 2">B25</strain>
    </source>
</reference>
<dbReference type="RefSeq" id="WP_074644628.1">
    <property type="nucleotide sequence ID" value="NZ_FOFU01000008.1"/>
</dbReference>
<sequence length="605" mass="68991">MKMPKFTSLTKIQKSLVVALVVFLLLDITAGIILLVNKNKSAVKLVGPGGVTTNLYSLDSAATKGTVNDGYANFKFTKAQKEYFYKTYNEQGSVALTICLQMMPTRKQKELMDSDNQTVLRYGFLGKDDFTIEGKFIKKKYPDTRRIQIQADEKNAPELFDVSFAVQKNDNIEKFTPEGFFVYSTVRCRVIAAIVVPAEIGFDYKAEIPFVGFACNGGVIDFTNKSFDFSGSSMVFPVQSNNKQSMPEFRVLLSDNLENKTTREHSVRVQMNVGGEKLYLNNVEAARELIIPTGALNTPFSRVEFTDNSECVESLIMRGTGIAGDEVLDPVRTDPGLILNYKTSQWRTADYELFEWDRFPQILFFDTRNYEVQDKLFRRMAFFVEKQGYKGRLLTNDELGDMHGYNAHDYSAESMARFFNKATEIGFQLNEEELLLKRILIHNKLFESDGLYVKANEGGLVSISRETPLWSRTNLLAHEGWHTIFFRDAEFRNFVSAVYYTFDPTSLEFLIDYFKSQPSLGYDINDEYLMHNEFMAYIMQQKLSGVSKYFVHLANRGTVIDFTPELASYVRKTEGRGFEDAANALNDFVFDKYGIVCGNIALVNR</sequence>
<gene>
    <name evidence="1" type="ORF">SAMN04487977_10844</name>
</gene>
<dbReference type="OrthoDB" id="350107at2"/>
<organism evidence="1 2">
    <name type="scientific">Treponema bryantii</name>
    <dbReference type="NCBI Taxonomy" id="163"/>
    <lineage>
        <taxon>Bacteria</taxon>
        <taxon>Pseudomonadati</taxon>
        <taxon>Spirochaetota</taxon>
        <taxon>Spirochaetia</taxon>
        <taxon>Spirochaetales</taxon>
        <taxon>Treponemataceae</taxon>
        <taxon>Treponema</taxon>
    </lineage>
</organism>
<protein>
    <submittedName>
        <fullName evidence="1">Uncharacterized protein</fullName>
    </submittedName>
</protein>
<name>A0A1H9HZ28_9SPIR</name>
<evidence type="ECO:0000313" key="1">
    <source>
        <dbReference type="EMBL" id="SEQ67571.1"/>
    </source>
</evidence>
<proteinExistence type="predicted"/>
<dbReference type="AlphaFoldDB" id="A0A1H9HZ28"/>
<evidence type="ECO:0000313" key="2">
    <source>
        <dbReference type="Proteomes" id="UP000182360"/>
    </source>
</evidence>
<accession>A0A1H9HZ28</accession>
<dbReference type="Proteomes" id="UP000182360">
    <property type="component" value="Unassembled WGS sequence"/>
</dbReference>
<keyword evidence="2" id="KW-1185">Reference proteome</keyword>
<dbReference type="EMBL" id="FOFU01000008">
    <property type="protein sequence ID" value="SEQ67571.1"/>
    <property type="molecule type" value="Genomic_DNA"/>
</dbReference>